<evidence type="ECO:0000313" key="2">
    <source>
        <dbReference type="EMBL" id="ACK64812.1"/>
    </source>
</evidence>
<accession>B7JXQ5</accession>
<evidence type="ECO:0000256" key="1">
    <source>
        <dbReference type="SAM" id="Phobius"/>
    </source>
</evidence>
<keyword evidence="1" id="KW-0812">Transmembrane</keyword>
<sequence>MAINSIIEIIPALIGFTISGFLLRYFILRQNQKGIIISSLLFLVSGFVFQIIWTNLDAIKEVSSTYKEIFSIPIVTIFSTAIGIFLGNTMLRELDKQKQQKEIAAILVNIIDAKVDCMKVINYDVSMLSKSDIKSQRYAEKSLKIYLSQLSNFNSFESAFQKIGIYSETEIDYISAWFTRYQNLISETNQLILEYEKTNQLILDYERTTDKNILNWIILDKGFWIQFAIVKTDIVMIMFLGFLCLIQMSKFYSLDKMNKYQKNFESFFMNILTEFDSRVFVMEELICEDFMMGLDWLKDNYSKSYKTKISLDTNFYIFFIKLSLNIINEVFDTNIGICDNPFIYNSANVISFGKSEEDAIKNAKQKLNSLLDSIINPPEKAVENYQKNESTKNNTSHKLLLLGIVGEKLKNEDEFTMKINKLFPRLSIEVKNISPWK</sequence>
<dbReference type="eggNOG" id="ENOG50345FF">
    <property type="taxonomic scope" value="Bacteria"/>
</dbReference>
<dbReference type="STRING" id="41431.PCC8801_0728"/>
<keyword evidence="1" id="KW-1133">Transmembrane helix</keyword>
<feature type="transmembrane region" description="Helical" evidence="1">
    <location>
        <begin position="6"/>
        <end position="27"/>
    </location>
</feature>
<organism evidence="2 3">
    <name type="scientific">Rippkaea orientalis (strain PCC 8801 / RF-1)</name>
    <name type="common">Cyanothece sp. (strain PCC 8801)</name>
    <dbReference type="NCBI Taxonomy" id="41431"/>
    <lineage>
        <taxon>Bacteria</taxon>
        <taxon>Bacillati</taxon>
        <taxon>Cyanobacteriota</taxon>
        <taxon>Cyanophyceae</taxon>
        <taxon>Oscillatoriophycideae</taxon>
        <taxon>Chroococcales</taxon>
        <taxon>Aphanothecaceae</taxon>
        <taxon>Rippkaea</taxon>
        <taxon>Rippkaea orientalis</taxon>
    </lineage>
</organism>
<dbReference type="HOGENOM" id="CLU_626601_0_0_3"/>
<keyword evidence="3" id="KW-1185">Reference proteome</keyword>
<name>B7JXQ5_RIPO1</name>
<dbReference type="EMBL" id="CP001287">
    <property type="protein sequence ID" value="ACK64812.1"/>
    <property type="molecule type" value="Genomic_DNA"/>
</dbReference>
<reference evidence="3" key="1">
    <citation type="journal article" date="2011" name="MBio">
        <title>Novel metabolic attributes of the genus Cyanothece, comprising a group of unicellular nitrogen-fixing Cyanobacteria.</title>
        <authorList>
            <person name="Bandyopadhyay A."/>
            <person name="Elvitigala T."/>
            <person name="Welsh E."/>
            <person name="Stockel J."/>
            <person name="Liberton M."/>
            <person name="Min H."/>
            <person name="Sherman L.A."/>
            <person name="Pakrasi H.B."/>
        </authorList>
    </citation>
    <scope>NUCLEOTIDE SEQUENCE [LARGE SCALE GENOMIC DNA]</scope>
    <source>
        <strain evidence="3">PCC 8801</strain>
    </source>
</reference>
<feature type="transmembrane region" description="Helical" evidence="1">
    <location>
        <begin position="34"/>
        <end position="53"/>
    </location>
</feature>
<dbReference type="Proteomes" id="UP000008204">
    <property type="component" value="Chromosome"/>
</dbReference>
<gene>
    <name evidence="2" type="ordered locus">PCC8801_0728</name>
</gene>
<dbReference type="OrthoDB" id="582590at2"/>
<feature type="transmembrane region" description="Helical" evidence="1">
    <location>
        <begin position="69"/>
        <end position="91"/>
    </location>
</feature>
<feature type="transmembrane region" description="Helical" evidence="1">
    <location>
        <begin position="234"/>
        <end position="252"/>
    </location>
</feature>
<dbReference type="KEGG" id="cyp:PCC8801_0728"/>
<dbReference type="AlphaFoldDB" id="B7JXQ5"/>
<protein>
    <submittedName>
        <fullName evidence="2">Uncharacterized protein</fullName>
    </submittedName>
</protein>
<keyword evidence="1" id="KW-0472">Membrane</keyword>
<dbReference type="RefSeq" id="WP_012594088.1">
    <property type="nucleotide sequence ID" value="NC_011726.1"/>
</dbReference>
<evidence type="ECO:0000313" key="3">
    <source>
        <dbReference type="Proteomes" id="UP000008204"/>
    </source>
</evidence>
<proteinExistence type="predicted"/>